<proteinExistence type="inferred from homology"/>
<keyword evidence="9" id="KW-1185">Reference proteome</keyword>
<evidence type="ECO:0000313" key="8">
    <source>
        <dbReference type="EMBL" id="MBD8501884.1"/>
    </source>
</evidence>
<comment type="catalytic activity">
    <reaction evidence="5">
        <text>siroheme + 2 H(+) = 12,18-didecarboxysiroheme + 2 CO2</text>
        <dbReference type="Rhea" id="RHEA:19093"/>
        <dbReference type="ChEBI" id="CHEBI:15378"/>
        <dbReference type="ChEBI" id="CHEBI:16526"/>
        <dbReference type="ChEBI" id="CHEBI:60052"/>
        <dbReference type="ChEBI" id="CHEBI:140497"/>
        <dbReference type="EC" id="4.1.1.111"/>
    </reaction>
</comment>
<name>A0ABR9B6B3_9RHOO</name>
<feature type="domain" description="Siroheme decarboxylase AsnC-like ligand binding" evidence="6">
    <location>
        <begin position="236"/>
        <end position="323"/>
    </location>
</feature>
<feature type="domain" description="Siroheme decarboxylase NirL-like HTH" evidence="7">
    <location>
        <begin position="180"/>
        <end position="223"/>
    </location>
</feature>
<evidence type="ECO:0000259" key="7">
    <source>
        <dbReference type="Pfam" id="PF22451"/>
    </source>
</evidence>
<dbReference type="InterPro" id="IPR050684">
    <property type="entry name" value="HTH-Siroheme_Decarb"/>
</dbReference>
<protein>
    <recommendedName>
        <fullName evidence="4">siroheme decarboxylase</fullName>
        <ecNumber evidence="4">4.1.1.111</ecNumber>
    </recommendedName>
</protein>
<evidence type="ECO:0000256" key="5">
    <source>
        <dbReference type="ARBA" id="ARBA00048470"/>
    </source>
</evidence>
<dbReference type="InterPro" id="IPR053953">
    <property type="entry name" value="NirdL-like_HTH"/>
</dbReference>
<evidence type="ECO:0000256" key="4">
    <source>
        <dbReference type="ARBA" id="ARBA00023471"/>
    </source>
</evidence>
<dbReference type="RefSeq" id="WP_187716701.1">
    <property type="nucleotide sequence ID" value="NZ_JACTAH010000001.1"/>
</dbReference>
<dbReference type="EMBL" id="JACYTO010000001">
    <property type="protein sequence ID" value="MBD8501884.1"/>
    <property type="molecule type" value="Genomic_DNA"/>
</dbReference>
<evidence type="ECO:0000256" key="1">
    <source>
        <dbReference type="ARBA" id="ARBA00023239"/>
    </source>
</evidence>
<evidence type="ECO:0000256" key="2">
    <source>
        <dbReference type="ARBA" id="ARBA00023444"/>
    </source>
</evidence>
<feature type="domain" description="Siroheme decarboxylase AsnC-like ligand binding" evidence="6">
    <location>
        <begin position="65"/>
        <end position="138"/>
    </location>
</feature>
<comment type="similarity">
    <text evidence="3">Belongs to the Ahb/Nir family.</text>
</comment>
<comment type="caution">
    <text evidence="8">The sequence shown here is derived from an EMBL/GenBank/DDBJ whole genome shotgun (WGS) entry which is preliminary data.</text>
</comment>
<dbReference type="Pfam" id="PF22451">
    <property type="entry name" value="NirdL-like_HTH"/>
    <property type="match status" value="2"/>
</dbReference>
<evidence type="ECO:0000259" key="6">
    <source>
        <dbReference type="Pfam" id="PF17805"/>
    </source>
</evidence>
<comment type="pathway">
    <text evidence="2">Porphyrin-containing compound metabolism.</text>
</comment>
<dbReference type="EC" id="4.1.1.111" evidence="4"/>
<dbReference type="PANTHER" id="PTHR43413">
    <property type="entry name" value="TRANSCRIPTIONAL REGULATOR, ASNC FAMILY"/>
    <property type="match status" value="1"/>
</dbReference>
<dbReference type="Pfam" id="PF17805">
    <property type="entry name" value="AsnC_trans_reg2"/>
    <property type="match status" value="2"/>
</dbReference>
<reference evidence="9" key="1">
    <citation type="submission" date="2023-07" db="EMBL/GenBank/DDBJ databases">
        <title>Thauera sp. CAU 1555 isolated from sand of Yaerae Beach.</title>
        <authorList>
            <person name="Kim W."/>
        </authorList>
    </citation>
    <scope>NUCLEOTIDE SEQUENCE [LARGE SCALE GENOMIC DNA]</scope>
    <source>
        <strain evidence="9">CAU 1555</strain>
    </source>
</reference>
<gene>
    <name evidence="8" type="ORF">IFO67_03225</name>
</gene>
<evidence type="ECO:0000313" key="9">
    <source>
        <dbReference type="Proteomes" id="UP000603602"/>
    </source>
</evidence>
<dbReference type="Proteomes" id="UP000603602">
    <property type="component" value="Unassembled WGS sequence"/>
</dbReference>
<organism evidence="8 9">
    <name type="scientific">Thauera sedimentorum</name>
    <dbReference type="NCBI Taxonomy" id="2767595"/>
    <lineage>
        <taxon>Bacteria</taxon>
        <taxon>Pseudomonadati</taxon>
        <taxon>Pseudomonadota</taxon>
        <taxon>Betaproteobacteria</taxon>
        <taxon>Rhodocyclales</taxon>
        <taxon>Zoogloeaceae</taxon>
        <taxon>Thauera</taxon>
    </lineage>
</organism>
<evidence type="ECO:0000256" key="3">
    <source>
        <dbReference type="ARBA" id="ARBA00023457"/>
    </source>
</evidence>
<sequence length="338" mass="37107">MDEARRLRLLNEWQHGFPLVDRPFAELGRAVGASEDEVLDAFRAGLAEGVVSRIGPVVAPRRVGASALAALAAPPERLAEVAARVSARPEVNHNYEREHSLNLWFVLTAASQDALDAAVAAIAADTGLQPVVLPMVEAYHIDLGFDLCGISAYRAGRREPVKQAARLASSPPCALPGIEQGLLQALQRGLPIVPRPYEVLGERVELSGALVCAFIDEWLASGLLQRFGVVVRHHELGYTANAMCVWDVPDDKVGEIGHLLGGEAQVTLCYRRRRALPQWRYNLFCMIHGKARDEVLATRAGIAERLGLDQWPHEVLFSRRRFKQRGACYLPDPEPADV</sequence>
<dbReference type="Gene3D" id="3.30.70.3460">
    <property type="match status" value="2"/>
</dbReference>
<keyword evidence="1" id="KW-0456">Lyase</keyword>
<dbReference type="PANTHER" id="PTHR43413:SF1">
    <property type="entry name" value="SIROHEME DECARBOXYLASE NIRL SUBUNIT"/>
    <property type="match status" value="1"/>
</dbReference>
<accession>A0ABR9B6B3</accession>
<dbReference type="InterPro" id="IPR040523">
    <property type="entry name" value="AsnC_trans_reg2"/>
</dbReference>
<feature type="domain" description="Siroheme decarboxylase NirL-like HTH" evidence="7">
    <location>
        <begin position="8"/>
        <end position="50"/>
    </location>
</feature>